<dbReference type="Proteomes" id="UP000823865">
    <property type="component" value="Unassembled WGS sequence"/>
</dbReference>
<sequence length="207" mass="23286">KSILALSEKATADTPVLKMTDNPMGLTSFLYEIFRKETVESEFWMGMPYARPVLDLIGYQPAQEIFDVTLDSLVLHADKHVDFMGKAKNLYDEDITVVPFRFEYSAWDRMKKQAAQGDKFQVEEGGTQVEYTLADAIASGTSLNPEAYLFASTIDSDVWENDPSDWVAPSASFDEQAGTLTFTFPWDHTNSSGYTQIQVVYTLKTSK</sequence>
<dbReference type="AlphaFoldDB" id="A0A9E2P2N8"/>
<dbReference type="Pfam" id="PF16283">
    <property type="entry name" value="DUF4929"/>
    <property type="match status" value="1"/>
</dbReference>
<dbReference type="EMBL" id="JAHLFU010000301">
    <property type="protein sequence ID" value="MBU3854902.1"/>
    <property type="molecule type" value="Genomic_DNA"/>
</dbReference>
<comment type="caution">
    <text evidence="1">The sequence shown here is derived from an EMBL/GenBank/DDBJ whole genome shotgun (WGS) entry which is preliminary data.</text>
</comment>
<reference evidence="1" key="2">
    <citation type="submission" date="2021-04" db="EMBL/GenBank/DDBJ databases">
        <authorList>
            <person name="Gilroy R."/>
        </authorList>
    </citation>
    <scope>NUCLEOTIDE SEQUENCE</scope>
    <source>
        <strain evidence="1">G3-2149</strain>
    </source>
</reference>
<reference evidence="1" key="1">
    <citation type="journal article" date="2021" name="PeerJ">
        <title>Extensive microbial diversity within the chicken gut microbiome revealed by metagenomics and culture.</title>
        <authorList>
            <person name="Gilroy R."/>
            <person name="Ravi A."/>
            <person name="Getino M."/>
            <person name="Pursley I."/>
            <person name="Horton D.L."/>
            <person name="Alikhan N.F."/>
            <person name="Baker D."/>
            <person name="Gharbi K."/>
            <person name="Hall N."/>
            <person name="Watson M."/>
            <person name="Adriaenssens E.M."/>
            <person name="Foster-Nyarko E."/>
            <person name="Jarju S."/>
            <person name="Secka A."/>
            <person name="Antonio M."/>
            <person name="Oren A."/>
            <person name="Chaudhuri R.R."/>
            <person name="La Ragione R."/>
            <person name="Hildebrand F."/>
            <person name="Pallen M.J."/>
        </authorList>
    </citation>
    <scope>NUCLEOTIDE SEQUENCE</scope>
    <source>
        <strain evidence="1">G3-2149</strain>
    </source>
</reference>
<name>A0A9E2P2N8_9BACT</name>
<gene>
    <name evidence="1" type="ORF">H9789_14020</name>
</gene>
<evidence type="ECO:0000313" key="1">
    <source>
        <dbReference type="EMBL" id="MBU3854902.1"/>
    </source>
</evidence>
<accession>A0A9E2P2N8</accession>
<dbReference type="InterPro" id="IPR032562">
    <property type="entry name" value="DUF4929"/>
</dbReference>
<proteinExistence type="predicted"/>
<protein>
    <submittedName>
        <fullName evidence="1">DUF4929 domain-containing protein</fullName>
    </submittedName>
</protein>
<feature type="non-terminal residue" evidence="1">
    <location>
        <position position="1"/>
    </location>
</feature>
<organism evidence="1 2">
    <name type="scientific">Candidatus Paraprevotella stercoravium</name>
    <dbReference type="NCBI Taxonomy" id="2838725"/>
    <lineage>
        <taxon>Bacteria</taxon>
        <taxon>Pseudomonadati</taxon>
        <taxon>Bacteroidota</taxon>
        <taxon>Bacteroidia</taxon>
        <taxon>Bacteroidales</taxon>
        <taxon>Prevotellaceae</taxon>
        <taxon>Paraprevotella</taxon>
    </lineage>
</organism>
<evidence type="ECO:0000313" key="2">
    <source>
        <dbReference type="Proteomes" id="UP000823865"/>
    </source>
</evidence>